<keyword evidence="5" id="KW-1185">Reference proteome</keyword>
<evidence type="ECO:0000259" key="3">
    <source>
        <dbReference type="PROSITE" id="PS50893"/>
    </source>
</evidence>
<name>A0ABZ2QX10_9ACTN</name>
<feature type="domain" description="ABC transporter" evidence="3">
    <location>
        <begin position="3"/>
        <end position="245"/>
    </location>
</feature>
<sequence length="269" mass="28398">MRVDIEDVSVDVAGVRLLSDITLRAGSGRFIGLVGPNGSGKSTLLRCVYRALRPSAGTVRLDGAELAAMTAREQARRLAVLPQETATDFDFTAAEVVAMGRLPHQRGGSGRPGAADREICAAALSRTGTGHLADRGFTSLSGGEKQRVLIARALAQRPRVLVLDEPTNHLDIAQQLEVLALVRGWGRPGDGAEGGVTVLAALHDLNLAAVHCDELYVVAGGRIVASGAPHDVLTEELLAEVFHVRAHRVTHPESGAVQLLFDRIAPTTP</sequence>
<keyword evidence="1" id="KW-0547">Nucleotide-binding</keyword>
<gene>
    <name evidence="4" type="ORF">WAB15_24165</name>
</gene>
<evidence type="ECO:0000256" key="2">
    <source>
        <dbReference type="ARBA" id="ARBA00022840"/>
    </source>
</evidence>
<dbReference type="SMART" id="SM00382">
    <property type="entry name" value="AAA"/>
    <property type="match status" value="1"/>
</dbReference>
<dbReference type="EMBL" id="CP147982">
    <property type="protein sequence ID" value="WXK78829.1"/>
    <property type="molecule type" value="Genomic_DNA"/>
</dbReference>
<keyword evidence="2 4" id="KW-0067">ATP-binding</keyword>
<dbReference type="Gene3D" id="3.40.50.300">
    <property type="entry name" value="P-loop containing nucleotide triphosphate hydrolases"/>
    <property type="match status" value="1"/>
</dbReference>
<reference evidence="4 5" key="1">
    <citation type="submission" date="2024-03" db="EMBL/GenBank/DDBJ databases">
        <title>The complete genome of Streptomyces sirii sp.nov.</title>
        <authorList>
            <person name="Zakalyukina Y.V."/>
            <person name="Belik A.R."/>
            <person name="Biryukov M.V."/>
            <person name="Baturina O.A."/>
            <person name="Kabilov M.R."/>
        </authorList>
    </citation>
    <scope>NUCLEOTIDE SEQUENCE [LARGE SCALE GENOMIC DNA]</scope>
    <source>
        <strain evidence="4 5">BP-8</strain>
    </source>
</reference>
<dbReference type="PROSITE" id="PS50893">
    <property type="entry name" value="ABC_TRANSPORTER_2"/>
    <property type="match status" value="1"/>
</dbReference>
<dbReference type="CDD" id="cd03214">
    <property type="entry name" value="ABC_Iron-Siderophores_B12_Hemin"/>
    <property type="match status" value="1"/>
</dbReference>
<dbReference type="InterPro" id="IPR003439">
    <property type="entry name" value="ABC_transporter-like_ATP-bd"/>
</dbReference>
<evidence type="ECO:0000313" key="5">
    <source>
        <dbReference type="Proteomes" id="UP001626628"/>
    </source>
</evidence>
<dbReference type="PANTHER" id="PTHR42794">
    <property type="entry name" value="HEMIN IMPORT ATP-BINDING PROTEIN HMUV"/>
    <property type="match status" value="1"/>
</dbReference>
<dbReference type="PANTHER" id="PTHR42794:SF2">
    <property type="entry name" value="ABC TRANSPORTER ATP-BINDING PROTEIN"/>
    <property type="match status" value="1"/>
</dbReference>
<proteinExistence type="predicted"/>
<dbReference type="Pfam" id="PF00005">
    <property type="entry name" value="ABC_tran"/>
    <property type="match status" value="1"/>
</dbReference>
<dbReference type="InterPro" id="IPR003593">
    <property type="entry name" value="AAA+_ATPase"/>
</dbReference>
<evidence type="ECO:0000256" key="1">
    <source>
        <dbReference type="ARBA" id="ARBA00022741"/>
    </source>
</evidence>
<dbReference type="InterPro" id="IPR017871">
    <property type="entry name" value="ABC_transporter-like_CS"/>
</dbReference>
<dbReference type="RefSeq" id="WP_407287522.1">
    <property type="nucleotide sequence ID" value="NZ_CP147982.1"/>
</dbReference>
<dbReference type="SUPFAM" id="SSF52540">
    <property type="entry name" value="P-loop containing nucleoside triphosphate hydrolases"/>
    <property type="match status" value="1"/>
</dbReference>
<organism evidence="4 5">
    <name type="scientific">Streptomyces sirii</name>
    <dbReference type="NCBI Taxonomy" id="3127701"/>
    <lineage>
        <taxon>Bacteria</taxon>
        <taxon>Bacillati</taxon>
        <taxon>Actinomycetota</taxon>
        <taxon>Actinomycetes</taxon>
        <taxon>Kitasatosporales</taxon>
        <taxon>Streptomycetaceae</taxon>
        <taxon>Streptomyces</taxon>
    </lineage>
</organism>
<dbReference type="GO" id="GO:0005524">
    <property type="term" value="F:ATP binding"/>
    <property type="evidence" value="ECO:0007669"/>
    <property type="project" value="UniProtKB-KW"/>
</dbReference>
<evidence type="ECO:0000313" key="4">
    <source>
        <dbReference type="EMBL" id="WXK78829.1"/>
    </source>
</evidence>
<accession>A0ABZ2QX10</accession>
<dbReference type="InterPro" id="IPR027417">
    <property type="entry name" value="P-loop_NTPase"/>
</dbReference>
<dbReference type="Proteomes" id="UP001626628">
    <property type="component" value="Chromosome"/>
</dbReference>
<protein>
    <submittedName>
        <fullName evidence="4">ABC transporter ATP-binding protein</fullName>
    </submittedName>
</protein>
<dbReference type="PROSITE" id="PS00211">
    <property type="entry name" value="ABC_TRANSPORTER_1"/>
    <property type="match status" value="1"/>
</dbReference>